<dbReference type="RefSeq" id="WP_183411330.1">
    <property type="nucleotide sequence ID" value="NZ_JACHWY010000003.1"/>
</dbReference>
<keyword evidence="7 9" id="KW-0413">Isomerase</keyword>
<keyword evidence="4" id="KW-0963">Cytoplasm</keyword>
<evidence type="ECO:0000256" key="3">
    <source>
        <dbReference type="ARBA" id="ARBA00006577"/>
    </source>
</evidence>
<dbReference type="PROSITE" id="PS50059">
    <property type="entry name" value="FKBP_PPIASE"/>
    <property type="match status" value="1"/>
</dbReference>
<comment type="function">
    <text evidence="8">Also involved in hydrogenase metallocenter assembly, probably by participating in the nickel insertion step. This function in hydrogenase biosynthesis requires chaperone activity and the presence of the metal-binding domain, but not PPIase activity.</text>
</comment>
<dbReference type="PANTHER" id="PTHR47861">
    <property type="entry name" value="FKBP-TYPE PEPTIDYL-PROLYL CIS-TRANS ISOMERASE SLYD"/>
    <property type="match status" value="1"/>
</dbReference>
<reference evidence="12 13" key="1">
    <citation type="submission" date="2020-08" db="EMBL/GenBank/DDBJ databases">
        <title>Genomic Encyclopedia of Type Strains, Phase III (KMG-III): the genomes of soil and plant-associated and newly described type strains.</title>
        <authorList>
            <person name="Whitman W."/>
        </authorList>
    </citation>
    <scope>NUCLEOTIDE SEQUENCE [LARGE SCALE GENOMIC DNA]</scope>
    <source>
        <strain evidence="12 13">CECT 8654</strain>
    </source>
</reference>
<dbReference type="SUPFAM" id="SSF54534">
    <property type="entry name" value="FKBP-like"/>
    <property type="match status" value="1"/>
</dbReference>
<comment type="subcellular location">
    <subcellularLocation>
        <location evidence="2">Cytoplasm</location>
    </subcellularLocation>
</comment>
<gene>
    <name evidence="12" type="ORF">FHR99_002823</name>
</gene>
<evidence type="ECO:0000313" key="13">
    <source>
        <dbReference type="Proteomes" id="UP000537130"/>
    </source>
</evidence>
<evidence type="ECO:0000313" key="12">
    <source>
        <dbReference type="EMBL" id="MBB3048549.1"/>
    </source>
</evidence>
<dbReference type="GO" id="GO:0003755">
    <property type="term" value="F:peptidyl-prolyl cis-trans isomerase activity"/>
    <property type="evidence" value="ECO:0007669"/>
    <property type="project" value="UniProtKB-UniRule"/>
</dbReference>
<evidence type="ECO:0000259" key="11">
    <source>
        <dbReference type="PROSITE" id="PS50059"/>
    </source>
</evidence>
<feature type="domain" description="PPIase FKBP-type" evidence="11">
    <location>
        <begin position="6"/>
        <end position="80"/>
    </location>
</feature>
<evidence type="ECO:0000256" key="4">
    <source>
        <dbReference type="ARBA" id="ARBA00022490"/>
    </source>
</evidence>
<evidence type="ECO:0000256" key="8">
    <source>
        <dbReference type="ARBA" id="ARBA00037071"/>
    </source>
</evidence>
<evidence type="ECO:0000256" key="1">
    <source>
        <dbReference type="ARBA" id="ARBA00000971"/>
    </source>
</evidence>
<dbReference type="EC" id="5.2.1.8" evidence="10"/>
<evidence type="ECO:0000256" key="6">
    <source>
        <dbReference type="ARBA" id="ARBA00023186"/>
    </source>
</evidence>
<evidence type="ECO:0000256" key="7">
    <source>
        <dbReference type="ARBA" id="ARBA00023235"/>
    </source>
</evidence>
<evidence type="ECO:0000256" key="2">
    <source>
        <dbReference type="ARBA" id="ARBA00004496"/>
    </source>
</evidence>
<dbReference type="GO" id="GO:0042026">
    <property type="term" value="P:protein refolding"/>
    <property type="evidence" value="ECO:0007669"/>
    <property type="project" value="UniProtKB-ARBA"/>
</dbReference>
<dbReference type="GO" id="GO:0005737">
    <property type="term" value="C:cytoplasm"/>
    <property type="evidence" value="ECO:0007669"/>
    <property type="project" value="UniProtKB-SubCell"/>
</dbReference>
<evidence type="ECO:0000256" key="9">
    <source>
        <dbReference type="PROSITE-ProRule" id="PRU00277"/>
    </source>
</evidence>
<protein>
    <recommendedName>
        <fullName evidence="10">Peptidyl-prolyl cis-trans isomerase</fullName>
        <ecNumber evidence="10">5.2.1.8</ecNumber>
    </recommendedName>
</protein>
<dbReference type="PANTHER" id="PTHR47861:SF3">
    <property type="entry name" value="FKBP-TYPE PEPTIDYL-PROLYL CIS-TRANS ISOMERASE SLYD"/>
    <property type="match status" value="1"/>
</dbReference>
<dbReference type="InterPro" id="IPR046357">
    <property type="entry name" value="PPIase_dom_sf"/>
</dbReference>
<dbReference type="Proteomes" id="UP000537130">
    <property type="component" value="Unassembled WGS sequence"/>
</dbReference>
<dbReference type="Gene3D" id="3.10.50.40">
    <property type="match status" value="1"/>
</dbReference>
<dbReference type="EMBL" id="JACHWY010000003">
    <property type="protein sequence ID" value="MBB3048549.1"/>
    <property type="molecule type" value="Genomic_DNA"/>
</dbReference>
<keyword evidence="13" id="KW-1185">Reference proteome</keyword>
<dbReference type="InterPro" id="IPR001179">
    <property type="entry name" value="PPIase_FKBP_dom"/>
</dbReference>
<accession>A0A7W4W6X0</accession>
<name>A0A7W4W6X0_9GAMM</name>
<dbReference type="AlphaFoldDB" id="A0A7W4W6X0"/>
<comment type="catalytic activity">
    <reaction evidence="1 9 10">
        <text>[protein]-peptidylproline (omega=180) = [protein]-peptidylproline (omega=0)</text>
        <dbReference type="Rhea" id="RHEA:16237"/>
        <dbReference type="Rhea" id="RHEA-COMP:10747"/>
        <dbReference type="Rhea" id="RHEA-COMP:10748"/>
        <dbReference type="ChEBI" id="CHEBI:83833"/>
        <dbReference type="ChEBI" id="CHEBI:83834"/>
        <dbReference type="EC" id="5.2.1.8"/>
    </reaction>
</comment>
<evidence type="ECO:0000256" key="10">
    <source>
        <dbReference type="RuleBase" id="RU003915"/>
    </source>
</evidence>
<comment type="caution">
    <text evidence="12">The sequence shown here is derived from an EMBL/GenBank/DDBJ whole genome shotgun (WGS) entry which is preliminary data.</text>
</comment>
<dbReference type="Pfam" id="PF00254">
    <property type="entry name" value="FKBP_C"/>
    <property type="match status" value="1"/>
</dbReference>
<keyword evidence="6" id="KW-0143">Chaperone</keyword>
<organism evidence="12 13">
    <name type="scientific">Litorivivens lipolytica</name>
    <dbReference type="NCBI Taxonomy" id="1524264"/>
    <lineage>
        <taxon>Bacteria</taxon>
        <taxon>Pseudomonadati</taxon>
        <taxon>Pseudomonadota</taxon>
        <taxon>Gammaproteobacteria</taxon>
        <taxon>Litorivivens</taxon>
    </lineage>
</organism>
<comment type="similarity">
    <text evidence="3 10">Belongs to the FKBP-type PPIase family.</text>
</comment>
<sequence>MKIEKNRVVSFHYRLSEQGGAELENSYNGEPSLYLHGARNILPALEKALAGLGVGDSTTVDLSAAQAYGERQEGRVQRIPAKYLKHEGKMKPGQIVRFRDDKGIQQATVIKVGKFSVDVDTNHPLAGKSLSFAIEIVDIREASAEEIAHGHAHGPGGHQH</sequence>
<evidence type="ECO:0000256" key="5">
    <source>
        <dbReference type="ARBA" id="ARBA00023110"/>
    </source>
</evidence>
<keyword evidence="5 9" id="KW-0697">Rotamase</keyword>
<proteinExistence type="inferred from homology"/>